<organism evidence="7 8">
    <name type="scientific">Clostridium cadaveris</name>
    <dbReference type="NCBI Taxonomy" id="1529"/>
    <lineage>
        <taxon>Bacteria</taxon>
        <taxon>Bacillati</taxon>
        <taxon>Bacillota</taxon>
        <taxon>Clostridia</taxon>
        <taxon>Eubacteriales</taxon>
        <taxon>Clostridiaceae</taxon>
        <taxon>Clostridium</taxon>
    </lineage>
</organism>
<dbReference type="Proteomes" id="UP000182135">
    <property type="component" value="Unassembled WGS sequence"/>
</dbReference>
<evidence type="ECO:0000259" key="5">
    <source>
        <dbReference type="PROSITE" id="PS51379"/>
    </source>
</evidence>
<dbReference type="InterPro" id="IPR009016">
    <property type="entry name" value="Fe_hydrogenase"/>
</dbReference>
<dbReference type="PROSITE" id="PS51379">
    <property type="entry name" value="4FE4S_FER_2"/>
    <property type="match status" value="2"/>
</dbReference>
<dbReference type="EMBL" id="FOOE01000030">
    <property type="protein sequence ID" value="SFG16167.1"/>
    <property type="molecule type" value="Genomic_DNA"/>
</dbReference>
<dbReference type="Gene3D" id="1.10.15.40">
    <property type="entry name" value="Electron transport complex subunit B, putative Fe-S cluster"/>
    <property type="match status" value="1"/>
</dbReference>
<keyword evidence="1" id="KW-0004">4Fe-4S</keyword>
<keyword evidence="2" id="KW-0479">Metal-binding</keyword>
<evidence type="ECO:0000256" key="2">
    <source>
        <dbReference type="ARBA" id="ARBA00022723"/>
    </source>
</evidence>
<evidence type="ECO:0000259" key="6">
    <source>
        <dbReference type="PROSITE" id="PS51656"/>
    </source>
</evidence>
<keyword evidence="3" id="KW-0408">Iron</keyword>
<dbReference type="Gene3D" id="3.40.950.10">
    <property type="entry name" value="Fe-only Hydrogenase (Larger Subunit), Chain L, domain 3"/>
    <property type="match status" value="1"/>
</dbReference>
<dbReference type="Pfam" id="PF04060">
    <property type="entry name" value="FeS"/>
    <property type="match status" value="1"/>
</dbReference>
<dbReference type="OrthoDB" id="9798098at2"/>
<keyword evidence="4" id="KW-0411">Iron-sulfur</keyword>
<dbReference type="eggNOG" id="COG4624">
    <property type="taxonomic scope" value="Bacteria"/>
</dbReference>
<dbReference type="STRING" id="1529.SAMN04487885_1306"/>
<sequence>MGIIKFLETNCRNCYACVRACEVNAIKIKNDQAQIIEDRCIHCGMCVSACPRNAKDIECDIDKVKGFFKNNERTVVSLGSTFVGAFGHNSPKIVAALKKLGFDYVEEIVIASQRVSREYEKYAERKDGKCYITSYCPSINELIQKYYPEVIPNLIPVIPPMVCHGKMIKKRYGDDTRVIFIGPCVAKKSEAKGEDDVDAIITFDELSLWLKEEGIEFSSLEEVPFDDKSIYGKRFPIFGETVYQMNTRGLKGEVIYVDGINDCKEVLQKVREGKFKDILIEMNLCRHGCLDGPAMPHNVATIYERQQDMKKYINNCEKTNKSYLKMESEDNIDMVKKFDPKVQTLKRPSKEEITAILASIGKYRREDELNCGACGYSTCRQKATAVYNGLAEPTMCLPFMKQKAENFSNIIFDMTPTVILVIDDKLKVLDCNSAAEKFFSTTKGAAIGSSIGKFMHTSIIKESISSDRDIINRRQNLDANNATVLTSIIKVENSNIILVLINDFTKALKQEEKLQKMRINAIDMAQHVIDKQMTVAQEIASLLGETTAETKVSLTKLKRLVQGEEVDLK</sequence>
<reference evidence="7 8" key="1">
    <citation type="submission" date="2016-10" db="EMBL/GenBank/DDBJ databases">
        <authorList>
            <person name="de Groot N.N."/>
        </authorList>
    </citation>
    <scope>NUCLEOTIDE SEQUENCE [LARGE SCALE GENOMIC DNA]</scope>
    <source>
        <strain evidence="7 8">NLAE-zl-G419</strain>
    </source>
</reference>
<dbReference type="PROSITE" id="PS00198">
    <property type="entry name" value="4FE4S_FER_1"/>
    <property type="match status" value="1"/>
</dbReference>
<evidence type="ECO:0000313" key="7">
    <source>
        <dbReference type="EMBL" id="SFG16167.1"/>
    </source>
</evidence>
<dbReference type="InterPro" id="IPR035965">
    <property type="entry name" value="PAS-like_dom_sf"/>
</dbReference>
<dbReference type="Gene3D" id="3.30.70.20">
    <property type="match status" value="1"/>
</dbReference>
<dbReference type="InterPro" id="IPR007202">
    <property type="entry name" value="4Fe-4S_dom"/>
</dbReference>
<feature type="domain" description="4Fe-4S ferredoxin-type" evidence="5">
    <location>
        <begin position="2"/>
        <end position="30"/>
    </location>
</feature>
<dbReference type="PANTHER" id="PTHR11615">
    <property type="entry name" value="NITRATE, FORMATE, IRON DEHYDROGENASE"/>
    <property type="match status" value="1"/>
</dbReference>
<evidence type="ECO:0000256" key="4">
    <source>
        <dbReference type="ARBA" id="ARBA00023014"/>
    </source>
</evidence>
<dbReference type="Pfam" id="PF02906">
    <property type="entry name" value="Fe_hyd_lg_C"/>
    <property type="match status" value="1"/>
</dbReference>
<dbReference type="InterPro" id="IPR004108">
    <property type="entry name" value="Fe_hydrogenase_lsu_C"/>
</dbReference>
<dbReference type="SUPFAM" id="SSF54862">
    <property type="entry name" value="4Fe-4S ferredoxins"/>
    <property type="match status" value="1"/>
</dbReference>
<evidence type="ECO:0000256" key="3">
    <source>
        <dbReference type="ARBA" id="ARBA00023004"/>
    </source>
</evidence>
<dbReference type="InterPro" id="IPR017900">
    <property type="entry name" value="4Fe4S_Fe_S_CS"/>
</dbReference>
<proteinExistence type="predicted"/>
<feature type="domain" description="4Fe-4S ferredoxin-type" evidence="5">
    <location>
        <begin position="31"/>
        <end position="60"/>
    </location>
</feature>
<keyword evidence="8" id="KW-1185">Reference proteome</keyword>
<gene>
    <name evidence="7" type="ORF">SAMN04487885_1306</name>
</gene>
<dbReference type="SUPFAM" id="SSF53920">
    <property type="entry name" value="Fe-only hydrogenase"/>
    <property type="match status" value="1"/>
</dbReference>
<dbReference type="Gene3D" id="3.30.450.20">
    <property type="entry name" value="PAS domain"/>
    <property type="match status" value="1"/>
</dbReference>
<dbReference type="SMART" id="SM00091">
    <property type="entry name" value="PAS"/>
    <property type="match status" value="1"/>
</dbReference>
<dbReference type="CDD" id="cd00130">
    <property type="entry name" value="PAS"/>
    <property type="match status" value="1"/>
</dbReference>
<protein>
    <submittedName>
        <fullName evidence="7">Iron only hydrogenase large subunit, C-terminal domain</fullName>
    </submittedName>
</protein>
<dbReference type="InterPro" id="IPR050340">
    <property type="entry name" value="Cytosolic_Fe-S_CAF"/>
</dbReference>
<dbReference type="GO" id="GO:0051539">
    <property type="term" value="F:4 iron, 4 sulfur cluster binding"/>
    <property type="evidence" value="ECO:0007669"/>
    <property type="project" value="UniProtKB-KW"/>
</dbReference>
<dbReference type="Pfam" id="PF12838">
    <property type="entry name" value="Fer4_7"/>
    <property type="match status" value="1"/>
</dbReference>
<name>A0A1I2PQ71_9CLOT</name>
<dbReference type="SUPFAM" id="SSF55785">
    <property type="entry name" value="PYP-like sensor domain (PAS domain)"/>
    <property type="match status" value="1"/>
</dbReference>
<feature type="domain" description="4Fe-4S" evidence="6">
    <location>
        <begin position="352"/>
        <end position="413"/>
    </location>
</feature>
<dbReference type="InterPro" id="IPR017896">
    <property type="entry name" value="4Fe4S_Fe-S-bd"/>
</dbReference>
<dbReference type="RefSeq" id="WP_074846409.1">
    <property type="nucleotide sequence ID" value="NZ_FOOE01000030.1"/>
</dbReference>
<dbReference type="PROSITE" id="PS51656">
    <property type="entry name" value="4FE4S"/>
    <property type="match status" value="1"/>
</dbReference>
<evidence type="ECO:0000256" key="1">
    <source>
        <dbReference type="ARBA" id="ARBA00022485"/>
    </source>
</evidence>
<evidence type="ECO:0000313" key="8">
    <source>
        <dbReference type="Proteomes" id="UP000182135"/>
    </source>
</evidence>
<dbReference type="GO" id="GO:0046872">
    <property type="term" value="F:metal ion binding"/>
    <property type="evidence" value="ECO:0007669"/>
    <property type="project" value="UniProtKB-KW"/>
</dbReference>
<accession>A0A1I2PQ71</accession>
<dbReference type="AlphaFoldDB" id="A0A1I2PQ71"/>
<dbReference type="eggNOG" id="COG2221">
    <property type="taxonomic scope" value="Bacteria"/>
</dbReference>
<dbReference type="InterPro" id="IPR000014">
    <property type="entry name" value="PAS"/>
</dbReference>